<reference evidence="1" key="1">
    <citation type="submission" date="2014-09" db="EMBL/GenBank/DDBJ databases">
        <authorList>
            <person name="Magalhaes I.L.F."/>
            <person name="Oliveira U."/>
            <person name="Santos F.R."/>
            <person name="Vidigal T.H.D.A."/>
            <person name="Brescovit A.D."/>
            <person name="Santos A.J."/>
        </authorList>
    </citation>
    <scope>NUCLEOTIDE SEQUENCE</scope>
    <source>
        <tissue evidence="1">Shoot tissue taken approximately 20 cm above the soil surface</tissue>
    </source>
</reference>
<dbReference type="AlphaFoldDB" id="A0A0A9B9I2"/>
<protein>
    <submittedName>
        <fullName evidence="1">Uncharacterized protein</fullName>
    </submittedName>
</protein>
<organism evidence="1">
    <name type="scientific">Arundo donax</name>
    <name type="common">Giant reed</name>
    <name type="synonym">Donax arundinaceus</name>
    <dbReference type="NCBI Taxonomy" id="35708"/>
    <lineage>
        <taxon>Eukaryota</taxon>
        <taxon>Viridiplantae</taxon>
        <taxon>Streptophyta</taxon>
        <taxon>Embryophyta</taxon>
        <taxon>Tracheophyta</taxon>
        <taxon>Spermatophyta</taxon>
        <taxon>Magnoliopsida</taxon>
        <taxon>Liliopsida</taxon>
        <taxon>Poales</taxon>
        <taxon>Poaceae</taxon>
        <taxon>PACMAD clade</taxon>
        <taxon>Arundinoideae</taxon>
        <taxon>Arundineae</taxon>
        <taxon>Arundo</taxon>
    </lineage>
</organism>
<sequence length="26" mass="3171">MNSPEIRRRLERRLARGFCCLQKSSY</sequence>
<reference evidence="1" key="2">
    <citation type="journal article" date="2015" name="Data Brief">
        <title>Shoot transcriptome of the giant reed, Arundo donax.</title>
        <authorList>
            <person name="Barrero R.A."/>
            <person name="Guerrero F.D."/>
            <person name="Moolhuijzen P."/>
            <person name="Goolsby J.A."/>
            <person name="Tidwell J."/>
            <person name="Bellgard S.E."/>
            <person name="Bellgard M.I."/>
        </authorList>
    </citation>
    <scope>NUCLEOTIDE SEQUENCE</scope>
    <source>
        <tissue evidence="1">Shoot tissue taken approximately 20 cm above the soil surface</tissue>
    </source>
</reference>
<proteinExistence type="predicted"/>
<evidence type="ECO:0000313" key="1">
    <source>
        <dbReference type="EMBL" id="JAD58838.1"/>
    </source>
</evidence>
<accession>A0A0A9B9I2</accession>
<dbReference type="EMBL" id="GBRH01239057">
    <property type="protein sequence ID" value="JAD58838.1"/>
    <property type="molecule type" value="Transcribed_RNA"/>
</dbReference>
<name>A0A0A9B9I2_ARUDO</name>